<dbReference type="SUPFAM" id="SSF57184">
    <property type="entry name" value="Growth factor receptor domain"/>
    <property type="match status" value="1"/>
</dbReference>
<evidence type="ECO:0000256" key="3">
    <source>
        <dbReference type="ARBA" id="ARBA00022525"/>
    </source>
</evidence>
<keyword evidence="8" id="KW-1015">Disulfide bond</keyword>
<evidence type="ECO:0000256" key="8">
    <source>
        <dbReference type="ARBA" id="ARBA00023157"/>
    </source>
</evidence>
<dbReference type="InterPro" id="IPR036383">
    <property type="entry name" value="TSP1_rpt_sf"/>
</dbReference>
<dbReference type="GO" id="GO:0016055">
    <property type="term" value="P:Wnt signaling pathway"/>
    <property type="evidence" value="ECO:0007669"/>
    <property type="project" value="UniProtKB-KW"/>
</dbReference>
<dbReference type="PANTHER" id="PTHR46987:SF5">
    <property type="entry name" value="R-SPONDIN-1"/>
    <property type="match status" value="1"/>
</dbReference>
<dbReference type="Gene3D" id="2.10.220.10">
    <property type="entry name" value="Hormone Receptor, Insulin-like Growth Factor Receptor 1, Chain A, domain 2"/>
    <property type="match status" value="1"/>
</dbReference>
<evidence type="ECO:0000256" key="4">
    <source>
        <dbReference type="ARBA" id="ARBA00022606"/>
    </source>
</evidence>
<dbReference type="GO" id="GO:0008201">
    <property type="term" value="F:heparin binding"/>
    <property type="evidence" value="ECO:0007669"/>
    <property type="project" value="UniProtKB-KW"/>
</dbReference>
<sequence>MQLGLVALAMVFLGSMGHSDSGLKLSKGRRQRRISTEGPPSCSNGCERCSEYNGCIKCKPKLFILLERNDIRQIGVCLASCPQGYFGMRTPDTNRCIQCKIENCEECFNRNFCTKCKEGLYSHRGRCYPSCPEGLRTTNGTMECVECELGEWSPWGPCMKKNKTCGFKKGTQTRVQELLHASSPDTVSASSPRPCAPQTERQKCTVQKTPCGKGDGNKNKGERRDQQRRQDKENVRGHGQGGKEGGKEGGKKGAKEGGKEGSREGAKEGGKEGSRDGDKEGGKGGREGGKGGGRRKKGQNQVTTVPSLTLSTVA</sequence>
<dbReference type="PANTHER" id="PTHR46987">
    <property type="entry name" value="NEUROHYPOPHYSIAL HORMONES, N-TERMINAL DOMAIN CONTAINING PROTEIN"/>
    <property type="match status" value="1"/>
</dbReference>
<organism evidence="13 14">
    <name type="scientific">Hucho hucho</name>
    <name type="common">huchen</name>
    <dbReference type="NCBI Taxonomy" id="62062"/>
    <lineage>
        <taxon>Eukaryota</taxon>
        <taxon>Metazoa</taxon>
        <taxon>Chordata</taxon>
        <taxon>Craniata</taxon>
        <taxon>Vertebrata</taxon>
        <taxon>Euteleostomi</taxon>
        <taxon>Actinopterygii</taxon>
        <taxon>Neopterygii</taxon>
        <taxon>Teleostei</taxon>
        <taxon>Protacanthopterygii</taxon>
        <taxon>Salmoniformes</taxon>
        <taxon>Salmonidae</taxon>
        <taxon>Salmoninae</taxon>
        <taxon>Hucho</taxon>
    </lineage>
</organism>
<evidence type="ECO:0000313" key="14">
    <source>
        <dbReference type="Proteomes" id="UP000314982"/>
    </source>
</evidence>
<evidence type="ECO:0000256" key="1">
    <source>
        <dbReference type="ARBA" id="ARBA00004613"/>
    </source>
</evidence>
<feature type="compositionally biased region" description="Basic and acidic residues" evidence="10">
    <location>
        <begin position="244"/>
        <end position="289"/>
    </location>
</feature>
<keyword evidence="5" id="KW-0358">Heparin-binding</keyword>
<feature type="region of interest" description="Disordered" evidence="10">
    <location>
        <begin position="180"/>
        <end position="314"/>
    </location>
</feature>
<dbReference type="Ensembl" id="ENSHHUT00000040570.1">
    <property type="protein sequence ID" value="ENSHHUP00000039037.1"/>
    <property type="gene ID" value="ENSHHUG00000024308.1"/>
</dbReference>
<keyword evidence="4" id="KW-0716">Sensory transduction</keyword>
<dbReference type="SMART" id="SM00261">
    <property type="entry name" value="FU"/>
    <property type="match status" value="2"/>
</dbReference>
<dbReference type="CDD" id="cd00064">
    <property type="entry name" value="FU"/>
    <property type="match status" value="1"/>
</dbReference>
<evidence type="ECO:0000259" key="12">
    <source>
        <dbReference type="Pfam" id="PF15913"/>
    </source>
</evidence>
<keyword evidence="9" id="KW-0325">Glycoprotein</keyword>
<keyword evidence="6" id="KW-0879">Wnt signaling pathway</keyword>
<dbReference type="Proteomes" id="UP000314982">
    <property type="component" value="Unassembled WGS sequence"/>
</dbReference>
<dbReference type="InterPro" id="IPR051514">
    <property type="entry name" value="R-spondin"/>
</dbReference>
<reference evidence="13" key="2">
    <citation type="submission" date="2025-08" db="UniProtKB">
        <authorList>
            <consortium name="Ensembl"/>
        </authorList>
    </citation>
    <scope>IDENTIFICATION</scope>
</reference>
<comment type="subcellular location">
    <subcellularLocation>
        <location evidence="1">Secreted</location>
    </subcellularLocation>
</comment>
<keyword evidence="3" id="KW-0964">Secreted</keyword>
<evidence type="ECO:0000256" key="9">
    <source>
        <dbReference type="ARBA" id="ARBA00023180"/>
    </source>
</evidence>
<feature type="signal peptide" evidence="11">
    <location>
        <begin position="1"/>
        <end position="17"/>
    </location>
</feature>
<evidence type="ECO:0000256" key="7">
    <source>
        <dbReference type="ARBA" id="ARBA00022729"/>
    </source>
</evidence>
<keyword evidence="7 11" id="KW-0732">Signal</keyword>
<dbReference type="InterPro" id="IPR043601">
    <property type="entry name" value="Rspo_Fu-CRD_dom"/>
</dbReference>
<evidence type="ECO:0000256" key="6">
    <source>
        <dbReference type="ARBA" id="ARBA00022687"/>
    </source>
</evidence>
<dbReference type="InterPro" id="IPR006212">
    <property type="entry name" value="Furin_repeat"/>
</dbReference>
<dbReference type="STRING" id="62062.ENSHHUP00000039037"/>
<dbReference type="InterPro" id="IPR009030">
    <property type="entry name" value="Growth_fac_rcpt_cys_sf"/>
</dbReference>
<dbReference type="SUPFAM" id="SSF82895">
    <property type="entry name" value="TSP-1 type 1 repeat"/>
    <property type="match status" value="1"/>
</dbReference>
<feature type="compositionally biased region" description="Basic and acidic residues" evidence="10">
    <location>
        <begin position="215"/>
        <end position="236"/>
    </location>
</feature>
<feature type="domain" description="R-spondin Fu-CRD" evidence="12">
    <location>
        <begin position="44"/>
        <end position="144"/>
    </location>
</feature>
<evidence type="ECO:0000256" key="2">
    <source>
        <dbReference type="ARBA" id="ARBA00007308"/>
    </source>
</evidence>
<name>A0A4W5MKR5_9TELE</name>
<keyword evidence="14" id="KW-1185">Reference proteome</keyword>
<protein>
    <submittedName>
        <fullName evidence="13">R-spondin 1</fullName>
    </submittedName>
</protein>
<proteinExistence type="inferred from homology"/>
<reference evidence="13" key="3">
    <citation type="submission" date="2025-09" db="UniProtKB">
        <authorList>
            <consortium name="Ensembl"/>
        </authorList>
    </citation>
    <scope>IDENTIFICATION</scope>
</reference>
<feature type="chain" id="PRO_5021335394" evidence="11">
    <location>
        <begin position="18"/>
        <end position="314"/>
    </location>
</feature>
<evidence type="ECO:0000256" key="11">
    <source>
        <dbReference type="SAM" id="SignalP"/>
    </source>
</evidence>
<dbReference type="GO" id="GO:0005576">
    <property type="term" value="C:extracellular region"/>
    <property type="evidence" value="ECO:0007669"/>
    <property type="project" value="UniProtKB-SubCell"/>
</dbReference>
<feature type="region of interest" description="Disordered" evidence="10">
    <location>
        <begin position="20"/>
        <end position="39"/>
    </location>
</feature>
<dbReference type="GeneTree" id="ENSGT00940000158871"/>
<dbReference type="InterPro" id="IPR000884">
    <property type="entry name" value="TSP1_rpt"/>
</dbReference>
<evidence type="ECO:0000256" key="10">
    <source>
        <dbReference type="SAM" id="MobiDB-lite"/>
    </source>
</evidence>
<dbReference type="Gene3D" id="2.20.100.10">
    <property type="entry name" value="Thrombospondin type-1 (TSP1) repeat"/>
    <property type="match status" value="1"/>
</dbReference>
<evidence type="ECO:0000313" key="13">
    <source>
        <dbReference type="Ensembl" id="ENSHHUP00000039037.1"/>
    </source>
</evidence>
<feature type="compositionally biased region" description="Low complexity" evidence="10">
    <location>
        <begin position="302"/>
        <end position="314"/>
    </location>
</feature>
<comment type="similarity">
    <text evidence="2">Belongs to the R-spondin family.</text>
</comment>
<dbReference type="PROSITE" id="PS50092">
    <property type="entry name" value="TSP1"/>
    <property type="match status" value="1"/>
</dbReference>
<reference evidence="14" key="1">
    <citation type="submission" date="2018-06" db="EMBL/GenBank/DDBJ databases">
        <title>Genome assembly of Danube salmon.</title>
        <authorList>
            <person name="Macqueen D.J."/>
            <person name="Gundappa M.K."/>
        </authorList>
    </citation>
    <scope>NUCLEOTIDE SEQUENCE [LARGE SCALE GENOMIC DNA]</scope>
</reference>
<evidence type="ECO:0000256" key="5">
    <source>
        <dbReference type="ARBA" id="ARBA00022674"/>
    </source>
</evidence>
<accession>A0A4W5MKR5</accession>
<dbReference type="AlphaFoldDB" id="A0A4W5MKR5"/>
<dbReference type="Pfam" id="PF15913">
    <property type="entry name" value="Furin-like_2"/>
    <property type="match status" value="1"/>
</dbReference>